<sequence length="103" mass="11278">MARLTINPNYSLKDLGCEVLNAARGRALGSQDDQDAAERKIQEILADSGNPEVRFVYDTKDLVHIVVPDLSDKKPDPNPDHESWCCKLAYEAMGGIVIFGCSG</sequence>
<protein>
    <submittedName>
        <fullName evidence="1">Uncharacterized protein</fullName>
    </submittedName>
</protein>
<gene>
    <name evidence="1" type="ORF">GS634_17900</name>
</gene>
<evidence type="ECO:0000313" key="1">
    <source>
        <dbReference type="EMBL" id="NOE20002.1"/>
    </source>
</evidence>
<evidence type="ECO:0000313" key="2">
    <source>
        <dbReference type="Proteomes" id="UP000597886"/>
    </source>
</evidence>
<accession>A0AA90Z4H4</accession>
<dbReference type="AlphaFoldDB" id="A0AA90Z4H4"/>
<name>A0AA90Z4H4_9RHOB</name>
<reference evidence="1" key="1">
    <citation type="submission" date="2019-12" db="EMBL/GenBank/DDBJ databases">
        <title>Ruegeria JWLKs population differentiation of coral mucus and skeleton niches.</title>
        <authorList>
            <person name="Luo D."/>
        </authorList>
    </citation>
    <scope>NUCLEOTIDE SEQUENCE</scope>
    <source>
        <strain evidence="1">HKCCD6181</strain>
    </source>
</reference>
<dbReference type="Proteomes" id="UP000597886">
    <property type="component" value="Unassembled WGS sequence"/>
</dbReference>
<dbReference type="RefSeq" id="WP_171171326.1">
    <property type="nucleotide sequence ID" value="NZ_WVRA01000007.1"/>
</dbReference>
<organism evidence="1 2">
    <name type="scientific">Ruegeria atlantica</name>
    <dbReference type="NCBI Taxonomy" id="81569"/>
    <lineage>
        <taxon>Bacteria</taxon>
        <taxon>Pseudomonadati</taxon>
        <taxon>Pseudomonadota</taxon>
        <taxon>Alphaproteobacteria</taxon>
        <taxon>Rhodobacterales</taxon>
        <taxon>Roseobacteraceae</taxon>
        <taxon>Ruegeria</taxon>
    </lineage>
</organism>
<dbReference type="EMBL" id="WVRA01000007">
    <property type="protein sequence ID" value="NOE20002.1"/>
    <property type="molecule type" value="Genomic_DNA"/>
</dbReference>
<proteinExistence type="predicted"/>
<comment type="caution">
    <text evidence="1">The sequence shown here is derived from an EMBL/GenBank/DDBJ whole genome shotgun (WGS) entry which is preliminary data.</text>
</comment>